<evidence type="ECO:0000259" key="1">
    <source>
        <dbReference type="PROSITE" id="PS51677"/>
    </source>
</evidence>
<dbReference type="RefSeq" id="WP_015050241.1">
    <property type="nucleotide sequence ID" value="NC_018870.1"/>
</dbReference>
<dbReference type="PANTHER" id="PTHR10587:SF80">
    <property type="entry name" value="CHITOOLIGOSACCHARIDE DEACETYLASE"/>
    <property type="match status" value="1"/>
</dbReference>
<keyword evidence="3" id="KW-1185">Reference proteome</keyword>
<proteinExistence type="predicted"/>
<gene>
    <name evidence="2" type="ordered locus">Tph_c11380</name>
</gene>
<dbReference type="Gene3D" id="3.20.20.370">
    <property type="entry name" value="Glycoside hydrolase/deacetylase"/>
    <property type="match status" value="1"/>
</dbReference>
<dbReference type="PANTHER" id="PTHR10587">
    <property type="entry name" value="GLYCOSYL TRANSFERASE-RELATED"/>
    <property type="match status" value="1"/>
</dbReference>
<reference evidence="2 3" key="1">
    <citation type="journal article" date="2012" name="BMC Genomics">
        <title>Genome-guided analysis of physiological and morphological traits of the fermentative acetate oxidizer Thermacetogenium phaeum.</title>
        <authorList>
            <person name="Oehler D."/>
            <person name="Poehlein A."/>
            <person name="Leimbach A."/>
            <person name="Muller N."/>
            <person name="Daniel R."/>
            <person name="Gottschalk G."/>
            <person name="Schink B."/>
        </authorList>
    </citation>
    <scope>NUCLEOTIDE SEQUENCE [LARGE SCALE GENOMIC DNA]</scope>
    <source>
        <strain evidence="3">ATCC BAA-254 / DSM 26808 / PB</strain>
    </source>
</reference>
<dbReference type="Proteomes" id="UP000000467">
    <property type="component" value="Chromosome"/>
</dbReference>
<dbReference type="EMBL" id="CP003732">
    <property type="protein sequence ID" value="AFV11360.1"/>
    <property type="molecule type" value="Genomic_DNA"/>
</dbReference>
<dbReference type="PROSITE" id="PS51677">
    <property type="entry name" value="NODB"/>
    <property type="match status" value="1"/>
</dbReference>
<organism evidence="2 3">
    <name type="scientific">Thermacetogenium phaeum (strain ATCC BAA-254 / DSM 26808 / PB)</name>
    <dbReference type="NCBI Taxonomy" id="1089553"/>
    <lineage>
        <taxon>Bacteria</taxon>
        <taxon>Bacillati</taxon>
        <taxon>Bacillota</taxon>
        <taxon>Clostridia</taxon>
        <taxon>Thermoanaerobacterales</taxon>
        <taxon>Thermoanaerobacteraceae</taxon>
        <taxon>Thermacetogenium</taxon>
    </lineage>
</organism>
<protein>
    <submittedName>
        <fullName evidence="2">Polysaccharide deacetylase</fullName>
    </submittedName>
</protein>
<dbReference type="HOGENOM" id="CLU_021264_0_2_9"/>
<dbReference type="GO" id="GO:0005975">
    <property type="term" value="P:carbohydrate metabolic process"/>
    <property type="evidence" value="ECO:0007669"/>
    <property type="project" value="InterPro"/>
</dbReference>
<name>K4LHD6_THEPS</name>
<dbReference type="InterPro" id="IPR002509">
    <property type="entry name" value="NODB_dom"/>
</dbReference>
<dbReference type="InterPro" id="IPR050248">
    <property type="entry name" value="Polysacc_deacetylase_ArnD"/>
</dbReference>
<accession>K4LHD6</accession>
<dbReference type="KEGG" id="tpz:Tph_c11380"/>
<sequence>MAGAVFLLILILSTASYSAEMVFRNQIPVYQGDPGKKRVAFTVNVDWGEEYIPKMLDLFEDNGIKATFFLSGRWAEEHPQLVRAIAQGGHEIGNHGFSHFHVNELSLSENIEEIRKTQGVISRLAQKKTRYYAPPYGEFNEVVLEAAAKTRHKVILWTIDTIDWEKPPPETIVSRVLSNVHNGAIILMHPTAPTLQALSEICKGLEEQGYQIAPLEKLISD</sequence>
<dbReference type="Pfam" id="PF01522">
    <property type="entry name" value="Polysacc_deac_1"/>
    <property type="match status" value="1"/>
</dbReference>
<dbReference type="AlphaFoldDB" id="K4LHD6"/>
<dbReference type="STRING" id="1089553.Tph_c11380"/>
<dbReference type="InterPro" id="IPR011330">
    <property type="entry name" value="Glyco_hydro/deAcase_b/a-brl"/>
</dbReference>
<dbReference type="GO" id="GO:0016020">
    <property type="term" value="C:membrane"/>
    <property type="evidence" value="ECO:0007669"/>
    <property type="project" value="TreeGrafter"/>
</dbReference>
<feature type="domain" description="NodB homology" evidence="1">
    <location>
        <begin position="37"/>
        <end position="213"/>
    </location>
</feature>
<dbReference type="eggNOG" id="COG0726">
    <property type="taxonomic scope" value="Bacteria"/>
</dbReference>
<dbReference type="OrthoDB" id="9806342at2"/>
<dbReference type="GO" id="GO:0016810">
    <property type="term" value="F:hydrolase activity, acting on carbon-nitrogen (but not peptide) bonds"/>
    <property type="evidence" value="ECO:0007669"/>
    <property type="project" value="InterPro"/>
</dbReference>
<evidence type="ECO:0000313" key="3">
    <source>
        <dbReference type="Proteomes" id="UP000000467"/>
    </source>
</evidence>
<evidence type="ECO:0000313" key="2">
    <source>
        <dbReference type="EMBL" id="AFV11360.1"/>
    </source>
</evidence>
<dbReference type="CDD" id="cd10950">
    <property type="entry name" value="CE4_BsYlxY_like"/>
    <property type="match status" value="1"/>
</dbReference>
<dbReference type="SUPFAM" id="SSF88713">
    <property type="entry name" value="Glycoside hydrolase/deacetylase"/>
    <property type="match status" value="1"/>
</dbReference>